<keyword evidence="3" id="KW-0378">Hydrolase</keyword>
<comment type="caution">
    <text evidence="6">The sequence shown here is derived from an EMBL/GenBank/DDBJ whole genome shotgun (WGS) entry which is preliminary data.</text>
</comment>
<protein>
    <recommendedName>
        <fullName evidence="3">Metalloendopeptidase</fullName>
        <ecNumber evidence="3">3.4.24.-</ecNumber>
    </recommendedName>
</protein>
<dbReference type="Gene3D" id="3.40.390.10">
    <property type="entry name" value="Collagenase (Catalytic Domain)"/>
    <property type="match status" value="1"/>
</dbReference>
<evidence type="ECO:0000259" key="5">
    <source>
        <dbReference type="PROSITE" id="PS51864"/>
    </source>
</evidence>
<dbReference type="GO" id="GO:0004222">
    <property type="term" value="F:metalloendopeptidase activity"/>
    <property type="evidence" value="ECO:0007669"/>
    <property type="project" value="UniProtKB-UniRule"/>
</dbReference>
<dbReference type="InterPro" id="IPR006026">
    <property type="entry name" value="Peptidase_Metallo"/>
</dbReference>
<keyword evidence="3" id="KW-0482">Metalloprotease</keyword>
<dbReference type="AlphaFoldDB" id="A0A2A2LJ95"/>
<dbReference type="PRINTS" id="PR00480">
    <property type="entry name" value="ASTACIN"/>
</dbReference>
<dbReference type="STRING" id="2018661.A0A2A2LJ95"/>
<feature type="region of interest" description="Disordered" evidence="4">
    <location>
        <begin position="81"/>
        <end position="101"/>
    </location>
</feature>
<evidence type="ECO:0000313" key="7">
    <source>
        <dbReference type="Proteomes" id="UP000218231"/>
    </source>
</evidence>
<comment type="caution">
    <text evidence="2">Lacks conserved residue(s) required for the propagation of feature annotation.</text>
</comment>
<dbReference type="PANTHER" id="PTHR10127:SF831">
    <property type="entry name" value="ZINC METALLOPROTEINASE NAS-37"/>
    <property type="match status" value="1"/>
</dbReference>
<reference evidence="6 7" key="1">
    <citation type="journal article" date="2017" name="Curr. Biol.">
        <title>Genome architecture and evolution of a unichromosomal asexual nematode.</title>
        <authorList>
            <person name="Fradin H."/>
            <person name="Zegar C."/>
            <person name="Gutwein M."/>
            <person name="Lucas J."/>
            <person name="Kovtun M."/>
            <person name="Corcoran D."/>
            <person name="Baugh L.R."/>
            <person name="Kiontke K."/>
            <person name="Gunsalus K."/>
            <person name="Fitch D.H."/>
            <person name="Piano F."/>
        </authorList>
    </citation>
    <scope>NUCLEOTIDE SEQUENCE [LARGE SCALE GENOMIC DNA]</scope>
    <source>
        <strain evidence="6">PF1309</strain>
    </source>
</reference>
<dbReference type="SMART" id="SM00235">
    <property type="entry name" value="ZnMc"/>
    <property type="match status" value="1"/>
</dbReference>
<dbReference type="InterPro" id="IPR001506">
    <property type="entry name" value="Peptidase_M12A"/>
</dbReference>
<keyword evidence="1" id="KW-1015">Disulfide bond</keyword>
<name>A0A2A2LJ95_9BILA</name>
<evidence type="ECO:0000256" key="3">
    <source>
        <dbReference type="RuleBase" id="RU361183"/>
    </source>
</evidence>
<keyword evidence="3" id="KW-0479">Metal-binding</keyword>
<dbReference type="EC" id="3.4.24.-" evidence="3"/>
<keyword evidence="3" id="KW-0645">Protease</keyword>
<dbReference type="GO" id="GO:0008270">
    <property type="term" value="F:zinc ion binding"/>
    <property type="evidence" value="ECO:0007669"/>
    <property type="project" value="InterPro"/>
</dbReference>
<keyword evidence="3" id="KW-0732">Signal</keyword>
<feature type="signal peptide" evidence="3">
    <location>
        <begin position="1"/>
        <end position="25"/>
    </location>
</feature>
<dbReference type="InterPro" id="IPR024079">
    <property type="entry name" value="MetalloPept_cat_dom_sf"/>
</dbReference>
<proteinExistence type="predicted"/>
<keyword evidence="3" id="KW-0862">Zinc</keyword>
<feature type="active site" evidence="2">
    <location>
        <position position="255"/>
    </location>
</feature>
<dbReference type="SUPFAM" id="SSF55486">
    <property type="entry name" value="Metalloproteases ('zincins'), catalytic domain"/>
    <property type="match status" value="1"/>
</dbReference>
<dbReference type="EMBL" id="LIAE01006685">
    <property type="protein sequence ID" value="PAV86271.1"/>
    <property type="molecule type" value="Genomic_DNA"/>
</dbReference>
<dbReference type="OrthoDB" id="5863434at2759"/>
<sequence>ELSIATSMSSFLVILILAIISTVIAQVENAPPNELSSHPKSHANNFRKVNPDKMTDEEAEEYRKKYGFNPKHAKTRIQKLRNRYGSSQQRQIPLTEEEQERLEKRKQKYGKLKISRPTNDSLSLFEVNHKTGIDELLVEGDMLLTDDQFDKLENDRNLRGRRKRQAATVSTKWPSNTLYYYFDASIDSSKRQSTLEALAYLQARTCINFVQSSSALNRVRVINGNGCYSSIGMVRGEQILSLGQGCGDIGTIQHEFTHALGSDRDAYVRPDITYVPSGLQSNFAKYSSNANILYTPFDYGSLMEYRADSFVSVPNQISLDPTDDTSRLWEYADGNYKLAEHYDNSWRYEFTKHANYVHLLYFLDTDANTGRRNTIFATRRTTKKNRRRSFALLLAGDVVLRMCRRKLAVQIKLDRKR</sequence>
<feature type="domain" description="Peptidase M12A" evidence="5">
    <location>
        <begin position="166"/>
        <end position="346"/>
    </location>
</feature>
<evidence type="ECO:0000256" key="2">
    <source>
        <dbReference type="PROSITE-ProRule" id="PRU01211"/>
    </source>
</evidence>
<dbReference type="GO" id="GO:0006508">
    <property type="term" value="P:proteolysis"/>
    <property type="evidence" value="ECO:0007669"/>
    <property type="project" value="UniProtKB-KW"/>
</dbReference>
<evidence type="ECO:0000313" key="6">
    <source>
        <dbReference type="EMBL" id="PAV86271.1"/>
    </source>
</evidence>
<dbReference type="PROSITE" id="PS51864">
    <property type="entry name" value="ASTACIN"/>
    <property type="match status" value="1"/>
</dbReference>
<evidence type="ECO:0000256" key="1">
    <source>
        <dbReference type="ARBA" id="ARBA00023157"/>
    </source>
</evidence>
<gene>
    <name evidence="6" type="ORF">WR25_10674</name>
</gene>
<feature type="chain" id="PRO_5011811224" description="Metalloendopeptidase" evidence="3">
    <location>
        <begin position="26"/>
        <end position="417"/>
    </location>
</feature>
<organism evidence="6 7">
    <name type="scientific">Diploscapter pachys</name>
    <dbReference type="NCBI Taxonomy" id="2018661"/>
    <lineage>
        <taxon>Eukaryota</taxon>
        <taxon>Metazoa</taxon>
        <taxon>Ecdysozoa</taxon>
        <taxon>Nematoda</taxon>
        <taxon>Chromadorea</taxon>
        <taxon>Rhabditida</taxon>
        <taxon>Rhabditina</taxon>
        <taxon>Rhabditomorpha</taxon>
        <taxon>Rhabditoidea</taxon>
        <taxon>Rhabditidae</taxon>
        <taxon>Diploscapter</taxon>
    </lineage>
</organism>
<keyword evidence="7" id="KW-1185">Reference proteome</keyword>
<comment type="cofactor">
    <cofactor evidence="3">
        <name>Zn(2+)</name>
        <dbReference type="ChEBI" id="CHEBI:29105"/>
    </cofactor>
    <text evidence="3">Binds 1 zinc ion per subunit.</text>
</comment>
<accession>A0A2A2LJ95</accession>
<dbReference type="PANTHER" id="PTHR10127">
    <property type="entry name" value="DISCOIDIN, CUB, EGF, LAMININ , AND ZINC METALLOPROTEASE DOMAIN CONTAINING"/>
    <property type="match status" value="1"/>
</dbReference>
<dbReference type="Proteomes" id="UP000218231">
    <property type="component" value="Unassembled WGS sequence"/>
</dbReference>
<feature type="non-terminal residue" evidence="6">
    <location>
        <position position="1"/>
    </location>
</feature>
<evidence type="ECO:0000256" key="4">
    <source>
        <dbReference type="SAM" id="MobiDB-lite"/>
    </source>
</evidence>
<dbReference type="Pfam" id="PF01400">
    <property type="entry name" value="Astacin"/>
    <property type="match status" value="1"/>
</dbReference>